<dbReference type="InterPro" id="IPR036135">
    <property type="entry name" value="MoeA_linker/N_sf"/>
</dbReference>
<comment type="pathway">
    <text evidence="2 7">Cofactor biosynthesis; molybdopterin biosynthesis.</text>
</comment>
<dbReference type="InterPro" id="IPR001453">
    <property type="entry name" value="MoaB/Mog_dom"/>
</dbReference>
<dbReference type="SUPFAM" id="SSF53218">
    <property type="entry name" value="Molybdenum cofactor biosynthesis proteins"/>
    <property type="match status" value="1"/>
</dbReference>
<dbReference type="InterPro" id="IPR005111">
    <property type="entry name" value="MoeA_C_domain_IV"/>
</dbReference>
<dbReference type="CDD" id="cd00887">
    <property type="entry name" value="MoeA"/>
    <property type="match status" value="1"/>
</dbReference>
<dbReference type="RefSeq" id="WP_042212858.1">
    <property type="nucleotide sequence ID" value="NZ_BBLU01000002.1"/>
</dbReference>
<dbReference type="OrthoDB" id="9804758at2"/>
<evidence type="ECO:0000256" key="7">
    <source>
        <dbReference type="RuleBase" id="RU365090"/>
    </source>
</evidence>
<dbReference type="SUPFAM" id="SSF63882">
    <property type="entry name" value="MoeA N-terminal region -like"/>
    <property type="match status" value="2"/>
</dbReference>
<keyword evidence="7" id="KW-0479">Metal-binding</keyword>
<keyword evidence="4 7" id="KW-0500">Molybdenum</keyword>
<dbReference type="Pfam" id="PF03454">
    <property type="entry name" value="MoeA_C"/>
    <property type="match status" value="1"/>
</dbReference>
<dbReference type="NCBIfam" id="NF045515">
    <property type="entry name" value="Glp_gephyrin"/>
    <property type="match status" value="1"/>
</dbReference>
<feature type="domain" description="MoaB/Mog" evidence="8">
    <location>
        <begin position="224"/>
        <end position="358"/>
    </location>
</feature>
<dbReference type="InterPro" id="IPR005110">
    <property type="entry name" value="MoeA_linker/N"/>
</dbReference>
<evidence type="ECO:0000313" key="10">
    <source>
        <dbReference type="Proteomes" id="UP000183315"/>
    </source>
</evidence>
<name>A0A1H6VA15_9MICO</name>
<dbReference type="NCBIfam" id="TIGR00177">
    <property type="entry name" value="molyb_syn"/>
    <property type="match status" value="1"/>
</dbReference>
<dbReference type="SUPFAM" id="SSF63867">
    <property type="entry name" value="MoeA C-terminal domain-like"/>
    <property type="match status" value="1"/>
</dbReference>
<sequence>MRSAAEHLAQVLALVEPPEPRRVPLADALDAVLAVEVRAATDLPPFDNSAMDGYAVRAADAAEAREGAPVRLAVVGESAAGHPWPGTLAAGEAVRIMTGAPMPSGADAVVPQERVVVDRGAVAGDAAAGSVVAGDAAAGSAVAGSAVAGGAAAGDAAAGDSAAGDAVLLPAPAALSAHVRRRGEDAQHGDLVVPPGVRLRPRHLAAAAAAGVGEVVVVPAPRVAFLVTGDELVAPGGTLAPGQIFESNAVYLEAALRALGAVPVDLGAVGDSPDAVLAAVSGADADLVVTTGGASVGEHDPVKAGLAPAGVSFLTVAIQPGKPQGLGRIGGVPVVCLPGNPVAVAVCVEVFVAPAVRAMRGVAEPPWTPMRALEAWRCPPGREQVMPVTIDSEGVRPATSGGSGSHLAARLASADGLARVRAEADAVAAGDIVAVRRFTV</sequence>
<dbReference type="EC" id="2.10.1.1" evidence="7"/>
<dbReference type="InterPro" id="IPR038987">
    <property type="entry name" value="MoeA-like"/>
</dbReference>
<dbReference type="InterPro" id="IPR036688">
    <property type="entry name" value="MoeA_C_domain_IV_sf"/>
</dbReference>
<comment type="cofactor">
    <cofactor evidence="7">
        <name>Mg(2+)</name>
        <dbReference type="ChEBI" id="CHEBI:18420"/>
    </cofactor>
</comment>
<dbReference type="Gene3D" id="2.40.340.10">
    <property type="entry name" value="MoeA, C-terminal, domain IV"/>
    <property type="match status" value="1"/>
</dbReference>
<dbReference type="PANTHER" id="PTHR10192:SF5">
    <property type="entry name" value="GEPHYRIN"/>
    <property type="match status" value="1"/>
</dbReference>
<reference evidence="10" key="1">
    <citation type="submission" date="2016-10" db="EMBL/GenBank/DDBJ databases">
        <authorList>
            <person name="Varghese N."/>
        </authorList>
    </citation>
    <scope>NUCLEOTIDE SEQUENCE [LARGE SCALE GENOMIC DNA]</scope>
    <source>
        <strain evidence="10">DSM 24868</strain>
    </source>
</reference>
<evidence type="ECO:0000256" key="2">
    <source>
        <dbReference type="ARBA" id="ARBA00005046"/>
    </source>
</evidence>
<dbReference type="InterPro" id="IPR036425">
    <property type="entry name" value="MoaB/Mog-like_dom_sf"/>
</dbReference>
<dbReference type="PANTHER" id="PTHR10192">
    <property type="entry name" value="MOLYBDOPTERIN BIOSYNTHESIS PROTEIN"/>
    <property type="match status" value="1"/>
</dbReference>
<dbReference type="SMART" id="SM00852">
    <property type="entry name" value="MoCF_biosynth"/>
    <property type="match status" value="1"/>
</dbReference>
<dbReference type="Gene3D" id="2.170.190.11">
    <property type="entry name" value="Molybdopterin biosynthesis moea protein, domain 3"/>
    <property type="match status" value="1"/>
</dbReference>
<evidence type="ECO:0000313" key="9">
    <source>
        <dbReference type="EMBL" id="SEI97105.1"/>
    </source>
</evidence>
<accession>A0A1H6VA15</accession>
<organism evidence="9 10">
    <name type="scientific">Demequina mangrovi</name>
    <dbReference type="NCBI Taxonomy" id="1043493"/>
    <lineage>
        <taxon>Bacteria</taxon>
        <taxon>Bacillati</taxon>
        <taxon>Actinomycetota</taxon>
        <taxon>Actinomycetes</taxon>
        <taxon>Micrococcales</taxon>
        <taxon>Demequinaceae</taxon>
        <taxon>Demequina</taxon>
    </lineage>
</organism>
<dbReference type="Gene3D" id="3.40.980.10">
    <property type="entry name" value="MoaB/Mog-like domain"/>
    <property type="match status" value="1"/>
</dbReference>
<dbReference type="Gene3D" id="3.90.105.10">
    <property type="entry name" value="Molybdopterin biosynthesis moea protein, domain 2"/>
    <property type="match status" value="1"/>
</dbReference>
<dbReference type="GO" id="GO:0005829">
    <property type="term" value="C:cytosol"/>
    <property type="evidence" value="ECO:0007669"/>
    <property type="project" value="TreeGrafter"/>
</dbReference>
<dbReference type="STRING" id="1043493.SAMN05421637_0594"/>
<proteinExistence type="inferred from homology"/>
<dbReference type="eggNOG" id="COG0303">
    <property type="taxonomic scope" value="Bacteria"/>
</dbReference>
<dbReference type="GO" id="GO:0061599">
    <property type="term" value="F:molybdopterin molybdotransferase activity"/>
    <property type="evidence" value="ECO:0007669"/>
    <property type="project" value="UniProtKB-UniRule"/>
</dbReference>
<dbReference type="GO" id="GO:0006777">
    <property type="term" value="P:Mo-molybdopterin cofactor biosynthetic process"/>
    <property type="evidence" value="ECO:0007669"/>
    <property type="project" value="UniProtKB-UniRule"/>
</dbReference>
<keyword evidence="7" id="KW-0808">Transferase</keyword>
<evidence type="ECO:0000256" key="5">
    <source>
        <dbReference type="ARBA" id="ARBA00023150"/>
    </source>
</evidence>
<comment type="similarity">
    <text evidence="3 7">Belongs to the MoeA family.</text>
</comment>
<keyword evidence="5 7" id="KW-0501">Molybdenum cofactor biosynthesis</keyword>
<evidence type="ECO:0000256" key="3">
    <source>
        <dbReference type="ARBA" id="ARBA00010763"/>
    </source>
</evidence>
<dbReference type="Pfam" id="PF00994">
    <property type="entry name" value="MoCF_biosynth"/>
    <property type="match status" value="1"/>
</dbReference>
<evidence type="ECO:0000256" key="1">
    <source>
        <dbReference type="ARBA" id="ARBA00002901"/>
    </source>
</evidence>
<evidence type="ECO:0000259" key="8">
    <source>
        <dbReference type="SMART" id="SM00852"/>
    </source>
</evidence>
<gene>
    <name evidence="9" type="ORF">SAMN05421637_0594</name>
</gene>
<keyword evidence="10" id="KW-1185">Reference proteome</keyword>
<keyword evidence="7" id="KW-0460">Magnesium</keyword>
<dbReference type="UniPathway" id="UPA00344"/>
<evidence type="ECO:0000256" key="6">
    <source>
        <dbReference type="ARBA" id="ARBA00047317"/>
    </source>
</evidence>
<comment type="catalytic activity">
    <reaction evidence="6">
        <text>adenylyl-molybdopterin + molybdate = Mo-molybdopterin + AMP + H(+)</text>
        <dbReference type="Rhea" id="RHEA:35047"/>
        <dbReference type="ChEBI" id="CHEBI:15378"/>
        <dbReference type="ChEBI" id="CHEBI:36264"/>
        <dbReference type="ChEBI" id="CHEBI:62727"/>
        <dbReference type="ChEBI" id="CHEBI:71302"/>
        <dbReference type="ChEBI" id="CHEBI:456215"/>
        <dbReference type="EC" id="2.10.1.1"/>
    </reaction>
</comment>
<protein>
    <recommendedName>
        <fullName evidence="7">Molybdopterin molybdenumtransferase</fullName>
        <ecNumber evidence="7">2.10.1.1</ecNumber>
    </recommendedName>
</protein>
<dbReference type="GO" id="GO:0046872">
    <property type="term" value="F:metal ion binding"/>
    <property type="evidence" value="ECO:0007669"/>
    <property type="project" value="UniProtKB-UniRule"/>
</dbReference>
<comment type="function">
    <text evidence="1 7">Catalyzes the insertion of molybdate into adenylated molybdopterin with the concomitant release of AMP.</text>
</comment>
<evidence type="ECO:0000256" key="4">
    <source>
        <dbReference type="ARBA" id="ARBA00022505"/>
    </source>
</evidence>
<dbReference type="Proteomes" id="UP000183315">
    <property type="component" value="Unassembled WGS sequence"/>
</dbReference>
<dbReference type="Pfam" id="PF03453">
    <property type="entry name" value="MoeA_N"/>
    <property type="match status" value="1"/>
</dbReference>
<dbReference type="EMBL" id="FNZI01000001">
    <property type="protein sequence ID" value="SEI97105.1"/>
    <property type="molecule type" value="Genomic_DNA"/>
</dbReference>
<dbReference type="AlphaFoldDB" id="A0A1H6VA15"/>